<dbReference type="EMBL" id="JABWSX010000001">
    <property type="protein sequence ID" value="NVL08987.1"/>
    <property type="molecule type" value="Genomic_DNA"/>
</dbReference>
<reference evidence="3" key="1">
    <citation type="submission" date="2020-06" db="EMBL/GenBank/DDBJ databases">
        <title>Whole Genome Sequence of Bradyrhizobium sp. Strain 66S1MB.</title>
        <authorList>
            <person name="Bromfield E."/>
            <person name="Cloutier S."/>
        </authorList>
    </citation>
    <scope>NUCLEOTIDE SEQUENCE</scope>
    <source>
        <strain evidence="3">66S1MB</strain>
    </source>
</reference>
<organism evidence="3">
    <name type="scientific">Bradyrhizobium quebecense</name>
    <dbReference type="NCBI Taxonomy" id="2748629"/>
    <lineage>
        <taxon>Bacteria</taxon>
        <taxon>Pseudomonadati</taxon>
        <taxon>Pseudomonadota</taxon>
        <taxon>Alphaproteobacteria</taxon>
        <taxon>Hyphomicrobiales</taxon>
        <taxon>Nitrobacteraceae</taxon>
        <taxon>Bradyrhizobium</taxon>
    </lineage>
</organism>
<evidence type="ECO:0000313" key="3">
    <source>
        <dbReference type="EMBL" id="NVL08987.1"/>
    </source>
</evidence>
<protein>
    <recommendedName>
        <fullName evidence="2">NrS-1 polymerase-like helicase domain-containing protein</fullName>
    </recommendedName>
</protein>
<comment type="caution">
    <text evidence="3">The sequence shown here is derived from an EMBL/GenBank/DDBJ whole genome shotgun (WGS) entry which is preliminary data.</text>
</comment>
<dbReference type="Pfam" id="PF19263">
    <property type="entry name" value="DUF5906"/>
    <property type="match status" value="1"/>
</dbReference>
<evidence type="ECO:0000256" key="1">
    <source>
        <dbReference type="SAM" id="MobiDB-lite"/>
    </source>
</evidence>
<dbReference type="InterPro" id="IPR045455">
    <property type="entry name" value="NrS-1_pol-like_helicase"/>
</dbReference>
<gene>
    <name evidence="3" type="ORF">HU230_25095</name>
</gene>
<dbReference type="RefSeq" id="WP_176532429.1">
    <property type="nucleotide sequence ID" value="NZ_CP088022.1"/>
</dbReference>
<dbReference type="AlphaFoldDB" id="A0A973WSG7"/>
<feature type="region of interest" description="Disordered" evidence="1">
    <location>
        <begin position="204"/>
        <end position="231"/>
    </location>
</feature>
<proteinExistence type="predicted"/>
<name>A0A973WSG7_9BRAD</name>
<feature type="domain" description="NrS-1 polymerase-like helicase" evidence="2">
    <location>
        <begin position="486"/>
        <end position="598"/>
    </location>
</feature>
<evidence type="ECO:0000259" key="2">
    <source>
        <dbReference type="Pfam" id="PF19263"/>
    </source>
</evidence>
<sequence>MDNYHEAEPGAIQGDKKYHVTFFKNAAAKTLTTEQLTLEELAERVRNASSRKKSKLPWLKMARFGSMPSDKGCLRHDGNVIEVSGGELDYDFEKIAFDAAVFAITELRICAVLYTSASHTPATPRWRVLTPYSKMQPPAMRKQLVARLNGALKAKLGDAEIARAETFALSQSYYFGWLSDSPKPDHRAVVVAGDFIDLRDDLQQYEANGGPPAGKSDDTRPNNNNDSRQDRVHGFDAILSEIGDGIGKRGFNDVLTRAAASYVSLHRGNPFDRGKLKALLRDAINAAPKNPTRNVVDMTRYISDKYLDDAIASAERKYVEVRSITVDDFVSVMSAGDYLFIPTREMWPGKSVNACIPPMPLTKRDGSPLLDKKTKEPILMAASAWLDRNRRVEQLSWVPGFAEVIRDRLVCDGGWLDRVGASIFNLYRPSALDSSALASANVIPDIRPWYDHLKAIYPDDAEHILKFLAHRCQKPFDKINHNLLLGGAQGIGKDSLLEPIRYAVGPWNFQEISPTSMLGQFNGYLRAVVLRISEARDLGDVNRYQLYEHMKTICAAPPPTHRINEKNLREHYIFNCCAVITTTNHKTGGIYLPADDRRTYVAWSHRTKDDFTEQYWIKLWDWLVEKGGIRNVAVFLRGFDLKNFNPKAPPPKTVAFHEIVASGVPSEEIELTDLIERMGNPDALTLAQLTEHVGKQAGLSELEDWINKRDNKKVLPHRLEMCGYARTPNPDNKQGLWIIESWMCGRWENGKPVGEKIKQRQQVYAKAALSYSDQIKAVRTMIKQIESKADGEREAEMAARAKAFDFNSPSF</sequence>
<accession>A0A973WSG7</accession>